<feature type="coiled-coil region" evidence="1">
    <location>
        <begin position="152"/>
        <end position="179"/>
    </location>
</feature>
<dbReference type="GO" id="GO:0005509">
    <property type="term" value="F:calcium ion binding"/>
    <property type="evidence" value="ECO:0007669"/>
    <property type="project" value="InterPro"/>
</dbReference>
<dbReference type="PROSITE" id="PS50222">
    <property type="entry name" value="EF_HAND_2"/>
    <property type="match status" value="1"/>
</dbReference>
<dbReference type="Pfam" id="PF13499">
    <property type="entry name" value="EF-hand_7"/>
    <property type="match status" value="1"/>
</dbReference>
<sequence length="343" mass="40712">METATSRGTDRMEALLEERAQQLFLLSDRERKGFIVKRDMQRMRSEIPLTPEQLEAVFDSLDVNNNGYLTIEQFLSGFGEFVASHSRNSWEEDSVMESSQKEVQDSDGPVQYLLRELESINVLHNLEVLRQLCHHVEQEESPLIRNNLETFLQQLVTDLRRCQKEQRNLEEALKLKDDEHDAQVRRLFEEMETQLHEEKKNQARHVEQKLQLRWSALEQDLAEKEQQLQDVLNRQQGLTERVHVLRSKEMCIKEENERLLRAKEELEAQLQAEHREVMQVQRLLDDARQNEAWERRRHLSAGFRLAKRIMLEQRGLIHQLQLLQQMTSTLEGGEEEQISDRSW</sequence>
<dbReference type="InParanoid" id="A0A067RQE0"/>
<dbReference type="Proteomes" id="UP000027135">
    <property type="component" value="Unassembled WGS sequence"/>
</dbReference>
<dbReference type="SUPFAM" id="SSF47473">
    <property type="entry name" value="EF-hand"/>
    <property type="match status" value="1"/>
</dbReference>
<gene>
    <name evidence="3" type="ORF">L798_00156</name>
</gene>
<accession>A0A067RQE0</accession>
<proteinExistence type="predicted"/>
<evidence type="ECO:0000256" key="1">
    <source>
        <dbReference type="SAM" id="Coils"/>
    </source>
</evidence>
<organism evidence="3 4">
    <name type="scientific">Zootermopsis nevadensis</name>
    <name type="common">Dampwood termite</name>
    <dbReference type="NCBI Taxonomy" id="136037"/>
    <lineage>
        <taxon>Eukaryota</taxon>
        <taxon>Metazoa</taxon>
        <taxon>Ecdysozoa</taxon>
        <taxon>Arthropoda</taxon>
        <taxon>Hexapoda</taxon>
        <taxon>Insecta</taxon>
        <taxon>Pterygota</taxon>
        <taxon>Neoptera</taxon>
        <taxon>Polyneoptera</taxon>
        <taxon>Dictyoptera</taxon>
        <taxon>Blattodea</taxon>
        <taxon>Blattoidea</taxon>
        <taxon>Termitoidae</taxon>
        <taxon>Termopsidae</taxon>
        <taxon>Zootermopsis</taxon>
    </lineage>
</organism>
<evidence type="ECO:0000313" key="3">
    <source>
        <dbReference type="EMBL" id="KDR22840.1"/>
    </source>
</evidence>
<dbReference type="eggNOG" id="ENOG502QTZP">
    <property type="taxonomic scope" value="Eukaryota"/>
</dbReference>
<dbReference type="OrthoDB" id="9989112at2759"/>
<reference evidence="3 4" key="1">
    <citation type="journal article" date="2014" name="Nat. Commun.">
        <title>Molecular traces of alternative social organization in a termite genome.</title>
        <authorList>
            <person name="Terrapon N."/>
            <person name="Li C."/>
            <person name="Robertson H.M."/>
            <person name="Ji L."/>
            <person name="Meng X."/>
            <person name="Booth W."/>
            <person name="Chen Z."/>
            <person name="Childers C.P."/>
            <person name="Glastad K.M."/>
            <person name="Gokhale K."/>
            <person name="Gowin J."/>
            <person name="Gronenberg W."/>
            <person name="Hermansen R.A."/>
            <person name="Hu H."/>
            <person name="Hunt B.G."/>
            <person name="Huylmans A.K."/>
            <person name="Khalil S.M."/>
            <person name="Mitchell R.D."/>
            <person name="Munoz-Torres M.C."/>
            <person name="Mustard J.A."/>
            <person name="Pan H."/>
            <person name="Reese J.T."/>
            <person name="Scharf M.E."/>
            <person name="Sun F."/>
            <person name="Vogel H."/>
            <person name="Xiao J."/>
            <person name="Yang W."/>
            <person name="Yang Z."/>
            <person name="Yang Z."/>
            <person name="Zhou J."/>
            <person name="Zhu J."/>
            <person name="Brent C.S."/>
            <person name="Elsik C.G."/>
            <person name="Goodisman M.A."/>
            <person name="Liberles D.A."/>
            <person name="Roe R.M."/>
            <person name="Vargo E.L."/>
            <person name="Vilcinskas A."/>
            <person name="Wang J."/>
            <person name="Bornberg-Bauer E."/>
            <person name="Korb J."/>
            <person name="Zhang G."/>
            <person name="Liebig J."/>
        </authorList>
    </citation>
    <scope>NUCLEOTIDE SEQUENCE [LARGE SCALE GENOMIC DNA]</scope>
    <source>
        <tissue evidence="3">Whole organism</tissue>
    </source>
</reference>
<keyword evidence="1" id="KW-0175">Coiled coil</keyword>
<feature type="domain" description="EF-hand" evidence="2">
    <location>
        <begin position="49"/>
        <end position="84"/>
    </location>
</feature>
<name>A0A067RQE0_ZOONE</name>
<dbReference type="InterPro" id="IPR002048">
    <property type="entry name" value="EF_hand_dom"/>
</dbReference>
<keyword evidence="4" id="KW-1185">Reference proteome</keyword>
<evidence type="ECO:0000259" key="2">
    <source>
        <dbReference type="PROSITE" id="PS50222"/>
    </source>
</evidence>
<protein>
    <submittedName>
        <fullName evidence="3">EF-hand calcium-binding domain-containing protein 4B</fullName>
    </submittedName>
</protein>
<dbReference type="AlphaFoldDB" id="A0A067RQE0"/>
<dbReference type="EMBL" id="KK852483">
    <property type="protein sequence ID" value="KDR22840.1"/>
    <property type="molecule type" value="Genomic_DNA"/>
</dbReference>
<dbReference type="Gene3D" id="1.10.238.10">
    <property type="entry name" value="EF-hand"/>
    <property type="match status" value="1"/>
</dbReference>
<dbReference type="OMA" id="CCHHLGT"/>
<evidence type="ECO:0000313" key="4">
    <source>
        <dbReference type="Proteomes" id="UP000027135"/>
    </source>
</evidence>
<dbReference type="InterPro" id="IPR011992">
    <property type="entry name" value="EF-hand-dom_pair"/>
</dbReference>
<feature type="coiled-coil region" evidence="1">
    <location>
        <begin position="207"/>
        <end position="290"/>
    </location>
</feature>
<dbReference type="STRING" id="136037.A0A067RQE0"/>